<protein>
    <submittedName>
        <fullName evidence="4">SDR family oxidoreductase</fullName>
    </submittedName>
</protein>
<dbReference type="PANTHER" id="PTHR44196">
    <property type="entry name" value="DEHYDROGENASE/REDUCTASE SDR FAMILY MEMBER 7B"/>
    <property type="match status" value="1"/>
</dbReference>
<dbReference type="Proteomes" id="UP000749040">
    <property type="component" value="Unassembled WGS sequence"/>
</dbReference>
<dbReference type="PRINTS" id="PR00081">
    <property type="entry name" value="GDHRDH"/>
</dbReference>
<sequence>MTVARGGPYPYRSALVTGASSGIGAEFAEHLARLGTDLTLVARRETRLKHLADRLTERYGVGVDVLALDLADDLDLRRAAERLGDRLRPVDLLVNCAGYASARRFDDLPLDREMHQIGVNVLAPVVLSHTALRAMRERGHGGIVQVSSIVAALPMPKSAVYGATKAFLGSFGESLHMEARGSGVHVTTVRTGLVRTEFHRAAGLDTAGLPKLAWLEPHQVVAPALRAVARGRPFVTPGAMNRAQPFLLGLLPRPLLQALVRRIYRV</sequence>
<dbReference type="EMBL" id="JADKYB010000016">
    <property type="protein sequence ID" value="MBM9508191.1"/>
    <property type="molecule type" value="Genomic_DNA"/>
</dbReference>
<evidence type="ECO:0000256" key="1">
    <source>
        <dbReference type="ARBA" id="ARBA00006484"/>
    </source>
</evidence>
<reference evidence="4 5" key="1">
    <citation type="submission" date="2021-01" db="EMBL/GenBank/DDBJ databases">
        <title>Streptomyces acididurans sp. nov., isolated from a peat swamp forest soil.</title>
        <authorList>
            <person name="Chantavorakit T."/>
            <person name="Duangmal K."/>
        </authorList>
    </citation>
    <scope>NUCLEOTIDE SEQUENCE [LARGE SCALE GENOMIC DNA]</scope>
    <source>
        <strain evidence="4 5">KK5PA1</strain>
    </source>
</reference>
<gene>
    <name evidence="4" type="ORF">ITX44_27280</name>
</gene>
<dbReference type="PRINTS" id="PR00080">
    <property type="entry name" value="SDRFAMILY"/>
</dbReference>
<dbReference type="SUPFAM" id="SSF51735">
    <property type="entry name" value="NAD(P)-binding Rossmann-fold domains"/>
    <property type="match status" value="1"/>
</dbReference>
<keyword evidence="2" id="KW-0560">Oxidoreductase</keyword>
<proteinExistence type="inferred from homology"/>
<evidence type="ECO:0000313" key="5">
    <source>
        <dbReference type="Proteomes" id="UP000749040"/>
    </source>
</evidence>
<name>A0ABS2TXX2_9ACTN</name>
<dbReference type="Pfam" id="PF00106">
    <property type="entry name" value="adh_short"/>
    <property type="match status" value="1"/>
</dbReference>
<dbReference type="PIRSF" id="PIRSF000126">
    <property type="entry name" value="11-beta-HSD1"/>
    <property type="match status" value="1"/>
</dbReference>
<dbReference type="CDD" id="cd05233">
    <property type="entry name" value="SDR_c"/>
    <property type="match status" value="1"/>
</dbReference>
<dbReference type="InterPro" id="IPR020904">
    <property type="entry name" value="Sc_DH/Rdtase_CS"/>
</dbReference>
<evidence type="ECO:0000256" key="3">
    <source>
        <dbReference type="RuleBase" id="RU000363"/>
    </source>
</evidence>
<dbReference type="InterPro" id="IPR002347">
    <property type="entry name" value="SDR_fam"/>
</dbReference>
<dbReference type="Gene3D" id="3.40.50.720">
    <property type="entry name" value="NAD(P)-binding Rossmann-like Domain"/>
    <property type="match status" value="1"/>
</dbReference>
<comment type="caution">
    <text evidence="4">The sequence shown here is derived from an EMBL/GenBank/DDBJ whole genome shotgun (WGS) entry which is preliminary data.</text>
</comment>
<dbReference type="RefSeq" id="WP_205360054.1">
    <property type="nucleotide sequence ID" value="NZ_JADKYB010000016.1"/>
</dbReference>
<dbReference type="PROSITE" id="PS00061">
    <property type="entry name" value="ADH_SHORT"/>
    <property type="match status" value="1"/>
</dbReference>
<keyword evidence="5" id="KW-1185">Reference proteome</keyword>
<dbReference type="InterPro" id="IPR036291">
    <property type="entry name" value="NAD(P)-bd_dom_sf"/>
</dbReference>
<accession>A0ABS2TXX2</accession>
<dbReference type="PANTHER" id="PTHR44196:SF2">
    <property type="entry name" value="SHORT-CHAIN DEHYDROGENASE-RELATED"/>
    <property type="match status" value="1"/>
</dbReference>
<evidence type="ECO:0000313" key="4">
    <source>
        <dbReference type="EMBL" id="MBM9508191.1"/>
    </source>
</evidence>
<organism evidence="4 5">
    <name type="scientific">Actinacidiphila acididurans</name>
    <dbReference type="NCBI Taxonomy" id="2784346"/>
    <lineage>
        <taxon>Bacteria</taxon>
        <taxon>Bacillati</taxon>
        <taxon>Actinomycetota</taxon>
        <taxon>Actinomycetes</taxon>
        <taxon>Kitasatosporales</taxon>
        <taxon>Streptomycetaceae</taxon>
        <taxon>Actinacidiphila</taxon>
    </lineage>
</organism>
<comment type="similarity">
    <text evidence="1 3">Belongs to the short-chain dehydrogenases/reductases (SDR) family.</text>
</comment>
<evidence type="ECO:0000256" key="2">
    <source>
        <dbReference type="ARBA" id="ARBA00023002"/>
    </source>
</evidence>